<sequence length="121" mass="14185">MDNAVIAGGYTFFCRGLQTLKREPDGQPSKKVDNASQMRIVMRMLSVAHQSRRKNYGPENNSQRPYRLKNLFTLSKNYCRRIKKEFLFRFSTRRFVFYQAHGFFPGNRENNATALFAVTFS</sequence>
<dbReference type="RefSeq" id="WP_319806670.1">
    <property type="nucleotide sequence ID" value="NZ_CP107052.1"/>
</dbReference>
<name>A0ABY6GKA5_9PROT</name>
<evidence type="ECO:0008006" key="3">
    <source>
        <dbReference type="Google" id="ProtNLM"/>
    </source>
</evidence>
<reference evidence="1" key="1">
    <citation type="submission" date="2022-10" db="EMBL/GenBank/DDBJ databases">
        <title>Candidatus Kirkpatrella diaphorinas gen. nov., sp. nov., an uncultured endosymbiont identified in a population of Diaphorina citri from Hawaii.</title>
        <authorList>
            <person name="Henry E.M."/>
            <person name="Carlson C.R."/>
            <person name="Kuo Y.-W."/>
        </authorList>
    </citation>
    <scope>NUCLEOTIDE SEQUENCE</scope>
    <source>
        <strain evidence="1">CADCRV1</strain>
    </source>
</reference>
<dbReference type="Proteomes" id="UP001163831">
    <property type="component" value="Chromosome"/>
</dbReference>
<proteinExistence type="predicted"/>
<evidence type="ECO:0000313" key="1">
    <source>
        <dbReference type="EMBL" id="UYH51076.1"/>
    </source>
</evidence>
<organism evidence="1 2">
    <name type="scientific">Candidatus Kirkpatrickella diaphorinae</name>
    <dbReference type="NCBI Taxonomy" id="2984322"/>
    <lineage>
        <taxon>Bacteria</taxon>
        <taxon>Pseudomonadati</taxon>
        <taxon>Pseudomonadota</taxon>
        <taxon>Alphaproteobacteria</taxon>
        <taxon>Acetobacterales</taxon>
        <taxon>Acetobacteraceae</taxon>
        <taxon>Candidatus Kirkpatrickella</taxon>
    </lineage>
</organism>
<evidence type="ECO:0000313" key="2">
    <source>
        <dbReference type="Proteomes" id="UP001163831"/>
    </source>
</evidence>
<keyword evidence="2" id="KW-1185">Reference proteome</keyword>
<gene>
    <name evidence="1" type="ORF">N5W20_08280</name>
</gene>
<accession>A0ABY6GKA5</accession>
<protein>
    <recommendedName>
        <fullName evidence="3">Transposase</fullName>
    </recommendedName>
</protein>
<dbReference type="EMBL" id="CP107052">
    <property type="protein sequence ID" value="UYH51076.1"/>
    <property type="molecule type" value="Genomic_DNA"/>
</dbReference>